<name>A0A1W6MKG6_9FLAO</name>
<dbReference type="EMBL" id="CP019344">
    <property type="protein sequence ID" value="ARN78090.1"/>
    <property type="molecule type" value="Genomic_DNA"/>
</dbReference>
<gene>
    <name evidence="1" type="ORF">BST97_08810</name>
</gene>
<accession>A0A1W6MKG6</accession>
<dbReference type="AlphaFoldDB" id="A0A1W6MKG6"/>
<sequence>MKKVILLLAVVMTLASCDLDGYGPSVESNGVEVFYKPDSIKEQAQRFSVMMDTMGYGENGTASFQILKDSIVNIKMVAVDQYHTDKSLDYSFNAVALLAQMQIFENDDVQMHLTDDRFNIVRSLDVVGK</sequence>
<evidence type="ECO:0000313" key="1">
    <source>
        <dbReference type="EMBL" id="ARN78090.1"/>
    </source>
</evidence>
<proteinExistence type="predicted"/>
<dbReference type="OrthoDB" id="1144030at2"/>
<organism evidence="1 2">
    <name type="scientific">Nonlabens spongiae</name>
    <dbReference type="NCBI Taxonomy" id="331648"/>
    <lineage>
        <taxon>Bacteria</taxon>
        <taxon>Pseudomonadati</taxon>
        <taxon>Bacteroidota</taxon>
        <taxon>Flavobacteriia</taxon>
        <taxon>Flavobacteriales</taxon>
        <taxon>Flavobacteriaceae</taxon>
        <taxon>Nonlabens</taxon>
    </lineage>
</organism>
<reference evidence="1 2" key="1">
    <citation type="submission" date="2016-11" db="EMBL/GenBank/DDBJ databases">
        <title>Trade-off between light-utilization and light-protection in marine flavobacteria.</title>
        <authorList>
            <person name="Kumagai Y."/>
        </authorList>
    </citation>
    <scope>NUCLEOTIDE SEQUENCE [LARGE SCALE GENOMIC DNA]</scope>
    <source>
        <strain evidence="1 2">JCM 13191</strain>
    </source>
</reference>
<dbReference type="Proteomes" id="UP000193431">
    <property type="component" value="Chromosome"/>
</dbReference>
<dbReference type="STRING" id="331648.BST97_08810"/>
<dbReference type="RefSeq" id="WP_085766886.1">
    <property type="nucleotide sequence ID" value="NZ_CP019344.1"/>
</dbReference>
<evidence type="ECO:0000313" key="2">
    <source>
        <dbReference type="Proteomes" id="UP000193431"/>
    </source>
</evidence>
<dbReference type="PROSITE" id="PS51257">
    <property type="entry name" value="PROKAR_LIPOPROTEIN"/>
    <property type="match status" value="1"/>
</dbReference>
<keyword evidence="2" id="KW-1185">Reference proteome</keyword>
<protein>
    <submittedName>
        <fullName evidence="1">Uncharacterized protein</fullName>
    </submittedName>
</protein>